<evidence type="ECO:0000256" key="5">
    <source>
        <dbReference type="ARBA" id="ARBA00022847"/>
    </source>
</evidence>
<evidence type="ECO:0000256" key="3">
    <source>
        <dbReference type="ARBA" id="ARBA00022448"/>
    </source>
</evidence>
<keyword evidence="6" id="KW-0530">Neurotransmitter biosynthesis</keyword>
<feature type="transmembrane region" description="Helical" evidence="14">
    <location>
        <begin position="126"/>
        <end position="151"/>
    </location>
</feature>
<dbReference type="Proteomes" id="UP000326759">
    <property type="component" value="Unassembled WGS sequence"/>
</dbReference>
<dbReference type="Gene3D" id="1.20.1730.10">
    <property type="entry name" value="Sodium/glucose cotransporter"/>
    <property type="match status" value="1"/>
</dbReference>
<organism evidence="15 16">
    <name type="scientific">Armadillidium nasatum</name>
    <dbReference type="NCBI Taxonomy" id="96803"/>
    <lineage>
        <taxon>Eukaryota</taxon>
        <taxon>Metazoa</taxon>
        <taxon>Ecdysozoa</taxon>
        <taxon>Arthropoda</taxon>
        <taxon>Crustacea</taxon>
        <taxon>Multicrustacea</taxon>
        <taxon>Malacostraca</taxon>
        <taxon>Eumalacostraca</taxon>
        <taxon>Peracarida</taxon>
        <taxon>Isopoda</taxon>
        <taxon>Oniscidea</taxon>
        <taxon>Crinocheta</taxon>
        <taxon>Armadillidiidae</taxon>
        <taxon>Armadillidium</taxon>
    </lineage>
</organism>
<keyword evidence="11" id="KW-0325">Glycoprotein</keyword>
<evidence type="ECO:0000313" key="15">
    <source>
        <dbReference type="EMBL" id="KAB7497316.1"/>
    </source>
</evidence>
<evidence type="ECO:0000313" key="16">
    <source>
        <dbReference type="Proteomes" id="UP000326759"/>
    </source>
</evidence>
<evidence type="ECO:0000256" key="13">
    <source>
        <dbReference type="RuleBase" id="RU362091"/>
    </source>
</evidence>
<evidence type="ECO:0000256" key="6">
    <source>
        <dbReference type="ARBA" id="ARBA00022979"/>
    </source>
</evidence>
<evidence type="ECO:0000256" key="9">
    <source>
        <dbReference type="ARBA" id="ARBA00023065"/>
    </source>
</evidence>
<dbReference type="PROSITE" id="PS50283">
    <property type="entry name" value="NA_SOLUT_SYMP_3"/>
    <property type="match status" value="1"/>
</dbReference>
<dbReference type="CDD" id="cd11474">
    <property type="entry name" value="SLC5sbd_CHT"/>
    <property type="match status" value="1"/>
</dbReference>
<keyword evidence="5" id="KW-0769">Symport</keyword>
<sequence>MLLKKHKYYKNIVRNKYGFYRLKRTKFKIFKNNFLNFSDIYIVNINYFELKKEMRNRYLNKWLCIPFAWTHPAVGNVLDTEKDWIGSVPNADLGLYFDYCLLLIFGGIPWQVYFQRVLSSKSGRKAQYLSYIAAFGCLIMAIPPIAIGAIAKATAWNETDFVCESSTVCITPNHTAMILPLVIQHLTPDLVSFVGLGAISAAVMSSADSSVLSAASMFARNIWKCIFRQNASETEIIWIMRLSIFVVGFLATILALTISSIYGLWYLSSDLVYVILFPQLLMVVHFKHHCNTYGSLAAYIVGLGFRVSGGESIIGIPPLIKYPFFDEETQVQRFPFRTFAMVLSALTIIFVSMFTKWIFESGRLAPSYDILRCVVNIPDDVQRVGDPHEGEMTIMSVHTKTKYNSTDEMNGRINPALSLGSDSDEEASVVTKAETVGISSDGTVKKRLVGEIISPPPITSPKKHDMTKF</sequence>
<feature type="transmembrane region" description="Helical" evidence="14">
    <location>
        <begin position="264"/>
        <end position="284"/>
    </location>
</feature>
<keyword evidence="8" id="KW-0915">Sodium</keyword>
<keyword evidence="12" id="KW-0739">Sodium transport</keyword>
<dbReference type="InterPro" id="IPR052244">
    <property type="entry name" value="Choline_transporter"/>
</dbReference>
<evidence type="ECO:0000256" key="2">
    <source>
        <dbReference type="ARBA" id="ARBA00006434"/>
    </source>
</evidence>
<dbReference type="PANTHER" id="PTHR45897">
    <property type="entry name" value="HIGH-AFFINITY CHOLINE TRANSPORTER 1"/>
    <property type="match status" value="1"/>
</dbReference>
<dbReference type="EMBL" id="SEYY01020428">
    <property type="protein sequence ID" value="KAB7497316.1"/>
    <property type="molecule type" value="Genomic_DNA"/>
</dbReference>
<comment type="subcellular location">
    <subcellularLocation>
        <location evidence="1">Membrane</location>
        <topology evidence="1">Multi-pass membrane protein</topology>
    </subcellularLocation>
</comment>
<dbReference type="Pfam" id="PF00474">
    <property type="entry name" value="SSF"/>
    <property type="match status" value="1"/>
</dbReference>
<protein>
    <submittedName>
        <fullName evidence="15">High-affinity choline transporter 1</fullName>
    </submittedName>
</protein>
<feature type="transmembrane region" description="Helical" evidence="14">
    <location>
        <begin position="236"/>
        <end position="258"/>
    </location>
</feature>
<keyword evidence="4 14" id="KW-0812">Transmembrane</keyword>
<evidence type="ECO:0000256" key="1">
    <source>
        <dbReference type="ARBA" id="ARBA00004141"/>
    </source>
</evidence>
<comment type="similarity">
    <text evidence="2 13">Belongs to the sodium:solute symporter (SSF) (TC 2.A.21) family.</text>
</comment>
<evidence type="ECO:0000256" key="8">
    <source>
        <dbReference type="ARBA" id="ARBA00023053"/>
    </source>
</evidence>
<reference evidence="15 16" key="1">
    <citation type="journal article" date="2019" name="PLoS Biol.">
        <title>Sex chromosomes control vertical transmission of feminizing Wolbachia symbionts in an isopod.</title>
        <authorList>
            <person name="Becking T."/>
            <person name="Chebbi M.A."/>
            <person name="Giraud I."/>
            <person name="Moumen B."/>
            <person name="Laverre T."/>
            <person name="Caubet Y."/>
            <person name="Peccoud J."/>
            <person name="Gilbert C."/>
            <person name="Cordaux R."/>
        </authorList>
    </citation>
    <scope>NUCLEOTIDE SEQUENCE [LARGE SCALE GENOMIC DNA]</scope>
    <source>
        <strain evidence="15">ANa2</strain>
        <tissue evidence="15">Whole body excluding digestive tract and cuticle</tissue>
    </source>
</reference>
<evidence type="ECO:0000256" key="10">
    <source>
        <dbReference type="ARBA" id="ARBA00023136"/>
    </source>
</evidence>
<dbReference type="AlphaFoldDB" id="A0A5N5SSX1"/>
<keyword evidence="10 14" id="KW-0472">Membrane</keyword>
<feature type="transmembrane region" description="Helical" evidence="14">
    <location>
        <begin position="95"/>
        <end position="114"/>
    </location>
</feature>
<gene>
    <name evidence="15" type="ORF">Anas_05117</name>
</gene>
<evidence type="ECO:0000256" key="11">
    <source>
        <dbReference type="ARBA" id="ARBA00023180"/>
    </source>
</evidence>
<accession>A0A5N5SSX1</accession>
<evidence type="ECO:0000256" key="4">
    <source>
        <dbReference type="ARBA" id="ARBA00022692"/>
    </source>
</evidence>
<dbReference type="GO" id="GO:0005886">
    <property type="term" value="C:plasma membrane"/>
    <property type="evidence" value="ECO:0007669"/>
    <property type="project" value="TreeGrafter"/>
</dbReference>
<name>A0A5N5SSX1_9CRUS</name>
<evidence type="ECO:0000256" key="14">
    <source>
        <dbReference type="SAM" id="Phobius"/>
    </source>
</evidence>
<dbReference type="GO" id="GO:0005307">
    <property type="term" value="F:choline:sodium symporter activity"/>
    <property type="evidence" value="ECO:0007669"/>
    <property type="project" value="TreeGrafter"/>
</dbReference>
<feature type="transmembrane region" description="Helical" evidence="14">
    <location>
        <begin position="190"/>
        <end position="215"/>
    </location>
</feature>
<feature type="transmembrane region" description="Helical" evidence="14">
    <location>
        <begin position="336"/>
        <end position="359"/>
    </location>
</feature>
<dbReference type="InterPro" id="IPR038377">
    <property type="entry name" value="Na/Glc_symporter_sf"/>
</dbReference>
<dbReference type="PANTHER" id="PTHR45897:SF4">
    <property type="entry name" value="HIGH-AFFINITY CHOLINE TRANSPORTER 1"/>
    <property type="match status" value="1"/>
</dbReference>
<keyword evidence="16" id="KW-1185">Reference proteome</keyword>
<evidence type="ECO:0000256" key="12">
    <source>
        <dbReference type="ARBA" id="ARBA00023201"/>
    </source>
</evidence>
<dbReference type="GO" id="GO:0008292">
    <property type="term" value="P:acetylcholine biosynthetic process"/>
    <property type="evidence" value="ECO:0007669"/>
    <property type="project" value="TreeGrafter"/>
</dbReference>
<dbReference type="InterPro" id="IPR001734">
    <property type="entry name" value="Na/solute_symporter"/>
</dbReference>
<keyword evidence="3" id="KW-0813">Transport</keyword>
<comment type="caution">
    <text evidence="15">The sequence shown here is derived from an EMBL/GenBank/DDBJ whole genome shotgun (WGS) entry which is preliminary data.</text>
</comment>
<keyword evidence="7 14" id="KW-1133">Transmembrane helix</keyword>
<proteinExistence type="inferred from homology"/>
<evidence type="ECO:0000256" key="7">
    <source>
        <dbReference type="ARBA" id="ARBA00022989"/>
    </source>
</evidence>
<keyword evidence="9" id="KW-0406">Ion transport</keyword>
<dbReference type="OrthoDB" id="546820at2759"/>
<feature type="transmembrane region" description="Helical" evidence="14">
    <location>
        <begin position="296"/>
        <end position="316"/>
    </location>
</feature>
<feature type="transmembrane region" description="Helical" evidence="14">
    <location>
        <begin position="58"/>
        <end position="75"/>
    </location>
</feature>